<evidence type="ECO:0000256" key="7">
    <source>
        <dbReference type="ARBA" id="ARBA00023239"/>
    </source>
</evidence>
<protein>
    <recommendedName>
        <fullName evidence="4">2-C-methyl-D-erythritol 2,4-cyclodiphosphate synthase</fullName>
        <ecNumber evidence="4">4.6.1.12</ecNumber>
    </recommendedName>
</protein>
<comment type="catalytic activity">
    <reaction evidence="1">
        <text>4-CDP-2-C-methyl-D-erythritol 2-phosphate = 2-C-methyl-D-erythritol 2,4-cyclic diphosphate + CMP</text>
        <dbReference type="Rhea" id="RHEA:23864"/>
        <dbReference type="ChEBI" id="CHEBI:57919"/>
        <dbReference type="ChEBI" id="CHEBI:58483"/>
        <dbReference type="ChEBI" id="CHEBI:60377"/>
        <dbReference type="EC" id="4.6.1.12"/>
    </reaction>
</comment>
<accession>A0A381PJY2</accession>
<evidence type="ECO:0000313" key="9">
    <source>
        <dbReference type="EMBL" id="SUZ66924.1"/>
    </source>
</evidence>
<dbReference type="FunFam" id="3.30.1330.50:FF:000003">
    <property type="entry name" value="2-C-methyl-D-erythritol 2,4-cyclodiphosphate synthase"/>
    <property type="match status" value="1"/>
</dbReference>
<gene>
    <name evidence="9" type="ORF">METZ01_LOCUS19778</name>
</gene>
<dbReference type="InterPro" id="IPR003526">
    <property type="entry name" value="MECDP_synthase"/>
</dbReference>
<dbReference type="PANTHER" id="PTHR43181">
    <property type="entry name" value="2-C-METHYL-D-ERYTHRITOL 2,4-CYCLODIPHOSPHATE SYNTHASE, CHLOROPLASTIC"/>
    <property type="match status" value="1"/>
</dbReference>
<organism evidence="9">
    <name type="scientific">marine metagenome</name>
    <dbReference type="NCBI Taxonomy" id="408172"/>
    <lineage>
        <taxon>unclassified sequences</taxon>
        <taxon>metagenomes</taxon>
        <taxon>ecological metagenomes</taxon>
    </lineage>
</organism>
<comment type="cofactor">
    <cofactor evidence="2">
        <name>a divalent metal cation</name>
        <dbReference type="ChEBI" id="CHEBI:60240"/>
    </cofactor>
</comment>
<dbReference type="PANTHER" id="PTHR43181:SF1">
    <property type="entry name" value="2-C-METHYL-D-ERYTHRITOL 2,4-CYCLODIPHOSPHATE SYNTHASE, CHLOROPLASTIC"/>
    <property type="match status" value="1"/>
</dbReference>
<dbReference type="Gene3D" id="3.30.1330.50">
    <property type="entry name" value="2-C-methyl-D-erythritol 2,4-cyclodiphosphate synthase"/>
    <property type="match status" value="1"/>
</dbReference>
<reference evidence="9" key="1">
    <citation type="submission" date="2018-05" db="EMBL/GenBank/DDBJ databases">
        <authorList>
            <person name="Lanie J.A."/>
            <person name="Ng W.-L."/>
            <person name="Kazmierczak K.M."/>
            <person name="Andrzejewski T.M."/>
            <person name="Davidsen T.M."/>
            <person name="Wayne K.J."/>
            <person name="Tettelin H."/>
            <person name="Glass J.I."/>
            <person name="Rusch D."/>
            <person name="Podicherti R."/>
            <person name="Tsui H.-C.T."/>
            <person name="Winkler M.E."/>
        </authorList>
    </citation>
    <scope>NUCLEOTIDE SEQUENCE</scope>
</reference>
<dbReference type="GO" id="GO:0046872">
    <property type="term" value="F:metal ion binding"/>
    <property type="evidence" value="ECO:0007669"/>
    <property type="project" value="UniProtKB-KW"/>
</dbReference>
<dbReference type="GO" id="GO:0019288">
    <property type="term" value="P:isopentenyl diphosphate biosynthetic process, methylerythritol 4-phosphate pathway"/>
    <property type="evidence" value="ECO:0007669"/>
    <property type="project" value="UniProtKB-UniPathway"/>
</dbReference>
<comment type="pathway">
    <text evidence="3">Isoprenoid biosynthesis; isopentenyl diphosphate biosynthesis via DXP pathway; isopentenyl diphosphate from 1-deoxy-D-xylulose 5-phosphate: step 4/6.</text>
</comment>
<dbReference type="Pfam" id="PF02542">
    <property type="entry name" value="YgbB"/>
    <property type="match status" value="1"/>
</dbReference>
<dbReference type="HAMAP" id="MF_00107">
    <property type="entry name" value="IspF"/>
    <property type="match status" value="1"/>
</dbReference>
<feature type="non-terminal residue" evidence="9">
    <location>
        <position position="1"/>
    </location>
</feature>
<evidence type="ECO:0000259" key="8">
    <source>
        <dbReference type="Pfam" id="PF02542"/>
    </source>
</evidence>
<dbReference type="AlphaFoldDB" id="A0A381PJY2"/>
<dbReference type="PROSITE" id="PS01350">
    <property type="entry name" value="ISPF"/>
    <property type="match status" value="1"/>
</dbReference>
<keyword evidence="7" id="KW-0456">Lyase</keyword>
<dbReference type="UniPathway" id="UPA00056">
    <property type="reaction ID" value="UER00095"/>
</dbReference>
<dbReference type="GO" id="GO:0008685">
    <property type="term" value="F:2-C-methyl-D-erythritol 2,4-cyclodiphosphate synthase activity"/>
    <property type="evidence" value="ECO:0007669"/>
    <property type="project" value="UniProtKB-EC"/>
</dbReference>
<evidence type="ECO:0000256" key="1">
    <source>
        <dbReference type="ARBA" id="ARBA00000200"/>
    </source>
</evidence>
<proteinExistence type="inferred from homology"/>
<dbReference type="EC" id="4.6.1.12" evidence="4"/>
<dbReference type="NCBIfam" id="TIGR00151">
    <property type="entry name" value="ispF"/>
    <property type="match status" value="1"/>
</dbReference>
<dbReference type="InterPro" id="IPR020555">
    <property type="entry name" value="MECDP_synthase_CS"/>
</dbReference>
<evidence type="ECO:0000256" key="3">
    <source>
        <dbReference type="ARBA" id="ARBA00004709"/>
    </source>
</evidence>
<dbReference type="EMBL" id="UINC01000997">
    <property type="protein sequence ID" value="SUZ66924.1"/>
    <property type="molecule type" value="Genomic_DNA"/>
</dbReference>
<dbReference type="SUPFAM" id="SSF69765">
    <property type="entry name" value="IpsF-like"/>
    <property type="match status" value="1"/>
</dbReference>
<evidence type="ECO:0000256" key="6">
    <source>
        <dbReference type="ARBA" id="ARBA00023229"/>
    </source>
</evidence>
<dbReference type="GO" id="GO:0016114">
    <property type="term" value="P:terpenoid biosynthetic process"/>
    <property type="evidence" value="ECO:0007669"/>
    <property type="project" value="InterPro"/>
</dbReference>
<evidence type="ECO:0000256" key="5">
    <source>
        <dbReference type="ARBA" id="ARBA00022723"/>
    </source>
</evidence>
<name>A0A381PJY2_9ZZZZ</name>
<evidence type="ECO:0000256" key="4">
    <source>
        <dbReference type="ARBA" id="ARBA00012579"/>
    </source>
</evidence>
<keyword evidence="5" id="KW-0479">Metal-binding</keyword>
<dbReference type="CDD" id="cd00554">
    <property type="entry name" value="MECDP_synthase"/>
    <property type="match status" value="1"/>
</dbReference>
<keyword evidence="6" id="KW-0414">Isoprene biosynthesis</keyword>
<dbReference type="InterPro" id="IPR036571">
    <property type="entry name" value="MECDP_synthase_sf"/>
</dbReference>
<evidence type="ECO:0000256" key="2">
    <source>
        <dbReference type="ARBA" id="ARBA00001968"/>
    </source>
</evidence>
<sequence length="153" mass="15910">VGQGFDIHAFSDDPGRRMVLAGVEFDGPGLVGHSDADAVAHACIDALLGAAGLGDIGERYPDTDERFAGADSMALLADTVAAVRAEGWEVGNVDCSVVAEVPRLAPRRDEMQERLEAVVGAPVRVTGRRAEGLGALGRREGIACLAVALVHRP</sequence>
<feature type="domain" description="2-C-methyl-D-erythritol 2,4-cyclodiphosphate synthase" evidence="8">
    <location>
        <begin position="1"/>
        <end position="150"/>
    </location>
</feature>